<gene>
    <name evidence="2" type="ORF">D5R93_02175</name>
</gene>
<dbReference type="EMBL" id="CP032514">
    <property type="protein sequence ID" value="AYD89154.1"/>
    <property type="molecule type" value="Genomic_DNA"/>
</dbReference>
<evidence type="ECO:0000313" key="2">
    <source>
        <dbReference type="EMBL" id="AYD89154.1"/>
    </source>
</evidence>
<dbReference type="RefSeq" id="WP_120203535.1">
    <property type="nucleotide sequence ID" value="NZ_CP032514.1"/>
</dbReference>
<organism evidence="2 3">
    <name type="scientific">Actinomyces lilanjuaniae</name>
    <dbReference type="NCBI Taxonomy" id="2321394"/>
    <lineage>
        <taxon>Bacteria</taxon>
        <taxon>Bacillati</taxon>
        <taxon>Actinomycetota</taxon>
        <taxon>Actinomycetes</taxon>
        <taxon>Actinomycetales</taxon>
        <taxon>Actinomycetaceae</taxon>
        <taxon>Actinomyces</taxon>
    </lineage>
</organism>
<evidence type="ECO:0000313" key="3">
    <source>
        <dbReference type="Proteomes" id="UP000273001"/>
    </source>
</evidence>
<accession>A0ABN5PMF0</accession>
<evidence type="ECO:0000256" key="1">
    <source>
        <dbReference type="SAM" id="MobiDB-lite"/>
    </source>
</evidence>
<feature type="region of interest" description="Disordered" evidence="1">
    <location>
        <begin position="29"/>
        <end position="52"/>
    </location>
</feature>
<dbReference type="Proteomes" id="UP000273001">
    <property type="component" value="Chromosome"/>
</dbReference>
<evidence type="ECO:0008006" key="4">
    <source>
        <dbReference type="Google" id="ProtNLM"/>
    </source>
</evidence>
<reference evidence="2 3" key="1">
    <citation type="submission" date="2018-09" db="EMBL/GenBank/DDBJ databases">
        <authorList>
            <person name="Li J."/>
        </authorList>
    </citation>
    <scope>NUCLEOTIDE SEQUENCE [LARGE SCALE GENOMIC DNA]</scope>
    <source>
        <strain evidence="2 3">2129</strain>
    </source>
</reference>
<protein>
    <recommendedName>
        <fullName evidence="4">Glycine zipper domain-containing protein</fullName>
    </recommendedName>
</protein>
<keyword evidence="3" id="KW-1185">Reference proteome</keyword>
<proteinExistence type="predicted"/>
<name>A0ABN5PMF0_9ACTO</name>
<sequence>MPTIDVKVVTQPSDAWDLQADLSSQASSLDTASTDLASTRRSVASEVTGQTGSSAAAALSSQVSTLDTLSSDVTSLSSALDTFAYAMSSVKTRLEAARAQATGAGLTVSGDLIQAPEDSSDPDYEAKMTTFNQIAETVEAVREDETSAHEELQSACRGLSGQAMTAQSLATVAAGGSQVITWGSRGVRMAQWTAISRISTFRPRDASGRFISKATTKEWGRWKTAWEKTKSKNWLPRPGTKGTTAWKIQNAAGKAAPALKKAGIAGTVLSGAATAWDQYKSDSANNPSMGEGTKIARATAQGVSEGVGGYAGAAFGAKAGATLGAMLGGPIGIAVGGIVGGALGAAAGSSVGKEFGGWIKDKIGKIF</sequence>